<feature type="binding site" evidence="9">
    <location>
        <begin position="94"/>
        <end position="96"/>
    </location>
    <ligand>
        <name>ATP</name>
        <dbReference type="ChEBI" id="CHEBI:30616"/>
    </ligand>
</feature>
<dbReference type="EMBL" id="LO017727">
    <property type="protein sequence ID" value="CRH04626.1"/>
    <property type="molecule type" value="Genomic_DNA"/>
</dbReference>
<comment type="subunit">
    <text evidence="9">Homohexamer.</text>
</comment>
<dbReference type="PANTHER" id="PTHR21342">
    <property type="entry name" value="PHOSPHOPANTETHEINE ADENYLYLTRANSFERASE"/>
    <property type="match status" value="1"/>
</dbReference>
<evidence type="ECO:0000259" key="10">
    <source>
        <dbReference type="Pfam" id="PF01467"/>
    </source>
</evidence>
<comment type="pathway">
    <text evidence="9">Cofactor biosynthesis; coenzyme A biosynthesis; CoA from (R)-pantothenate: step 4/5.</text>
</comment>
<evidence type="ECO:0000256" key="7">
    <source>
        <dbReference type="ARBA" id="ARBA00022993"/>
    </source>
</evidence>
<dbReference type="UniPathway" id="UPA00241">
    <property type="reaction ID" value="UER00355"/>
</dbReference>
<comment type="subcellular location">
    <subcellularLocation>
        <location evidence="9">Cytoplasm</location>
    </subcellularLocation>
</comment>
<sequence>MSETCQIRTAIYPGSFDPVTLGHLDIIQRSRRLFEKLIVGVAVNTSKKTLFTIDERVALLHEVLRRYDNVEVQPLEGLLVHSAQKFGANAIIRGLRAVTDFDYEFQMGAMNRHLAPQVETLFLMADESNTFLSSSLIKEVARMGGDFAPFVPPEVVPAVRAKLNAQSSLG</sequence>
<feature type="domain" description="Cytidyltransferase-like" evidence="10">
    <location>
        <begin position="11"/>
        <end position="139"/>
    </location>
</feature>
<keyword evidence="1 9" id="KW-0963">Cytoplasm</keyword>
<evidence type="ECO:0000256" key="1">
    <source>
        <dbReference type="ARBA" id="ARBA00022490"/>
    </source>
</evidence>
<comment type="function">
    <text evidence="9">Reversibly transfers an adenylyl group from ATP to 4'-phosphopantetheine, yielding dephospho-CoA (dPCoA) and pyrophosphate.</text>
</comment>
<dbReference type="GO" id="GO:0005737">
    <property type="term" value="C:cytoplasm"/>
    <property type="evidence" value="ECO:0007669"/>
    <property type="project" value="UniProtKB-SubCell"/>
</dbReference>
<evidence type="ECO:0000313" key="11">
    <source>
        <dbReference type="EMBL" id="CRH04626.1"/>
    </source>
</evidence>
<dbReference type="PANTHER" id="PTHR21342:SF1">
    <property type="entry name" value="PHOSPHOPANTETHEINE ADENYLYLTRANSFERASE"/>
    <property type="match status" value="1"/>
</dbReference>
<protein>
    <recommendedName>
        <fullName evidence="9">Phosphopantetheine adenylyltransferase</fullName>
        <ecNumber evidence="9">2.7.7.3</ecNumber>
    </recommendedName>
    <alternativeName>
        <fullName evidence="9">Dephospho-CoA pyrophosphorylase</fullName>
    </alternativeName>
    <alternativeName>
        <fullName evidence="9">Pantetheine-phosphate adenylyltransferase</fullName>
        <shortName evidence="9">PPAT</shortName>
    </alternativeName>
</protein>
<evidence type="ECO:0000256" key="3">
    <source>
        <dbReference type="ARBA" id="ARBA00022695"/>
    </source>
</evidence>
<feature type="binding site" evidence="9">
    <location>
        <position position="47"/>
    </location>
    <ligand>
        <name>substrate</name>
    </ligand>
</feature>
<dbReference type="InterPro" id="IPR004821">
    <property type="entry name" value="Cyt_trans-like"/>
</dbReference>
<dbReference type="Pfam" id="PF01467">
    <property type="entry name" value="CTP_transf_like"/>
    <property type="match status" value="1"/>
</dbReference>
<dbReference type="PRINTS" id="PR01020">
    <property type="entry name" value="LPSBIOSNTHSS"/>
</dbReference>
<evidence type="ECO:0000256" key="2">
    <source>
        <dbReference type="ARBA" id="ARBA00022679"/>
    </source>
</evidence>
<feature type="binding site" evidence="9">
    <location>
        <position position="23"/>
    </location>
    <ligand>
        <name>ATP</name>
        <dbReference type="ChEBI" id="CHEBI:30616"/>
    </ligand>
</feature>
<gene>
    <name evidence="9 11" type="primary">coaD</name>
    <name evidence="11" type="ORF">MAGMO_0414</name>
</gene>
<dbReference type="NCBIfam" id="TIGR01510">
    <property type="entry name" value="coaD_prev_kdtB"/>
    <property type="match status" value="1"/>
</dbReference>
<dbReference type="EC" id="2.7.7.3" evidence="9"/>
<feature type="binding site" evidence="9">
    <location>
        <begin position="15"/>
        <end position="16"/>
    </location>
    <ligand>
        <name>ATP</name>
        <dbReference type="ChEBI" id="CHEBI:30616"/>
    </ligand>
</feature>
<organism evidence="11">
    <name type="scientific">Magnetococcus massalia (strain MO-1)</name>
    <dbReference type="NCBI Taxonomy" id="451514"/>
    <lineage>
        <taxon>Bacteria</taxon>
        <taxon>Pseudomonadati</taxon>
        <taxon>Pseudomonadota</taxon>
        <taxon>Magnetococcia</taxon>
        <taxon>Magnetococcales</taxon>
        <taxon>Magnetococcaceae</taxon>
        <taxon>Magnetococcus</taxon>
    </lineage>
</organism>
<evidence type="ECO:0000256" key="4">
    <source>
        <dbReference type="ARBA" id="ARBA00022741"/>
    </source>
</evidence>
<evidence type="ECO:0000256" key="9">
    <source>
        <dbReference type="HAMAP-Rule" id="MF_00151"/>
    </source>
</evidence>
<feature type="binding site" evidence="9">
    <location>
        <position position="93"/>
    </location>
    <ligand>
        <name>substrate</name>
    </ligand>
</feature>
<name>A0A1S7LFN5_MAGMO</name>
<dbReference type="NCBIfam" id="TIGR00125">
    <property type="entry name" value="cyt_tran_rel"/>
    <property type="match status" value="1"/>
</dbReference>
<proteinExistence type="inferred from homology"/>
<comment type="catalytic activity">
    <reaction evidence="8 9">
        <text>(R)-4'-phosphopantetheine + ATP + H(+) = 3'-dephospho-CoA + diphosphate</text>
        <dbReference type="Rhea" id="RHEA:19801"/>
        <dbReference type="ChEBI" id="CHEBI:15378"/>
        <dbReference type="ChEBI" id="CHEBI:30616"/>
        <dbReference type="ChEBI" id="CHEBI:33019"/>
        <dbReference type="ChEBI" id="CHEBI:57328"/>
        <dbReference type="ChEBI" id="CHEBI:61723"/>
        <dbReference type="EC" id="2.7.7.3"/>
    </reaction>
</comment>
<dbReference type="GO" id="GO:0015937">
    <property type="term" value="P:coenzyme A biosynthetic process"/>
    <property type="evidence" value="ECO:0007669"/>
    <property type="project" value="UniProtKB-UniRule"/>
</dbReference>
<dbReference type="GO" id="GO:0004595">
    <property type="term" value="F:pantetheine-phosphate adenylyltransferase activity"/>
    <property type="evidence" value="ECO:0007669"/>
    <property type="project" value="UniProtKB-UniRule"/>
</dbReference>
<keyword evidence="4 9" id="KW-0547">Nucleotide-binding</keyword>
<feature type="binding site" evidence="9">
    <location>
        <position position="79"/>
    </location>
    <ligand>
        <name>substrate</name>
    </ligand>
</feature>
<dbReference type="HAMAP" id="MF_00151">
    <property type="entry name" value="PPAT_bact"/>
    <property type="match status" value="1"/>
</dbReference>
<evidence type="ECO:0000256" key="5">
    <source>
        <dbReference type="ARBA" id="ARBA00022840"/>
    </source>
</evidence>
<feature type="binding site" evidence="9">
    <location>
        <position position="15"/>
    </location>
    <ligand>
        <name>substrate</name>
    </ligand>
</feature>
<accession>A0A1S7LFN5</accession>
<comment type="similarity">
    <text evidence="9">Belongs to the bacterial CoaD family.</text>
</comment>
<dbReference type="Gene3D" id="3.40.50.620">
    <property type="entry name" value="HUPs"/>
    <property type="match status" value="1"/>
</dbReference>
<keyword evidence="5 9" id="KW-0067">ATP-binding</keyword>
<dbReference type="SUPFAM" id="SSF52374">
    <property type="entry name" value="Nucleotidylyl transferase"/>
    <property type="match status" value="1"/>
</dbReference>
<keyword evidence="2 9" id="KW-0808">Transferase</keyword>
<comment type="cofactor">
    <cofactor evidence="9">
        <name>Mg(2+)</name>
        <dbReference type="ChEBI" id="CHEBI:18420"/>
    </cofactor>
</comment>
<evidence type="ECO:0000256" key="6">
    <source>
        <dbReference type="ARBA" id="ARBA00022842"/>
    </source>
</evidence>
<keyword evidence="3 9" id="KW-0548">Nucleotidyltransferase</keyword>
<dbReference type="InterPro" id="IPR001980">
    <property type="entry name" value="PPAT"/>
</dbReference>
<dbReference type="InterPro" id="IPR014729">
    <property type="entry name" value="Rossmann-like_a/b/a_fold"/>
</dbReference>
<dbReference type="GO" id="GO:0005524">
    <property type="term" value="F:ATP binding"/>
    <property type="evidence" value="ECO:0007669"/>
    <property type="project" value="UniProtKB-KW"/>
</dbReference>
<feature type="binding site" evidence="9">
    <location>
        <begin position="129"/>
        <end position="135"/>
    </location>
    <ligand>
        <name>ATP</name>
        <dbReference type="ChEBI" id="CHEBI:30616"/>
    </ligand>
</feature>
<keyword evidence="6 9" id="KW-0460">Magnesium</keyword>
<feature type="site" description="Transition state stabilizer" evidence="9">
    <location>
        <position position="23"/>
    </location>
</feature>
<keyword evidence="7 9" id="KW-0173">Coenzyme A biosynthesis</keyword>
<dbReference type="AlphaFoldDB" id="A0A1S7LFN5"/>
<feature type="binding site" evidence="9">
    <location>
        <position position="104"/>
    </location>
    <ligand>
        <name>ATP</name>
        <dbReference type="ChEBI" id="CHEBI:30616"/>
    </ligand>
</feature>
<evidence type="ECO:0000256" key="8">
    <source>
        <dbReference type="ARBA" id="ARBA00029346"/>
    </source>
</evidence>
<reference evidence="11" key="1">
    <citation type="submission" date="2015-04" db="EMBL/GenBank/DDBJ databases">
        <authorList>
            <person name="Syromyatnikov M.Y."/>
            <person name="Popov V.N."/>
        </authorList>
    </citation>
    <scope>NUCLEOTIDE SEQUENCE</scope>
    <source>
        <strain evidence="11">MO-1</strain>
    </source>
</reference>
<dbReference type="CDD" id="cd02163">
    <property type="entry name" value="PPAT"/>
    <property type="match status" value="1"/>
</dbReference>